<gene>
    <name evidence="1" type="ORF">EDC26_11477</name>
</gene>
<name>A0A4R3LVQ7_9BURK</name>
<protein>
    <submittedName>
        <fullName evidence="1">Uncharacterized protein</fullName>
    </submittedName>
</protein>
<accession>A0A4R3LVQ7</accession>
<keyword evidence="2" id="KW-1185">Reference proteome</keyword>
<dbReference type="AlphaFoldDB" id="A0A4R3LVQ7"/>
<sequence>MHGLFLRLRCIADLQKAWGYGTHKGCRYMIHG</sequence>
<proteinExistence type="predicted"/>
<evidence type="ECO:0000313" key="1">
    <source>
        <dbReference type="EMBL" id="TCT03769.1"/>
    </source>
</evidence>
<comment type="caution">
    <text evidence="1">The sequence shown here is derived from an EMBL/GenBank/DDBJ whole genome shotgun (WGS) entry which is preliminary data.</text>
</comment>
<organism evidence="1 2">
    <name type="scientific">Paralcaligenes ureilyticus</name>
    <dbReference type="NCBI Taxonomy" id="627131"/>
    <lineage>
        <taxon>Bacteria</taxon>
        <taxon>Pseudomonadati</taxon>
        <taxon>Pseudomonadota</taxon>
        <taxon>Betaproteobacteria</taxon>
        <taxon>Burkholderiales</taxon>
        <taxon>Alcaligenaceae</taxon>
        <taxon>Paralcaligenes</taxon>
    </lineage>
</organism>
<dbReference type="EMBL" id="SMAJ01000014">
    <property type="protein sequence ID" value="TCT03769.1"/>
    <property type="molecule type" value="Genomic_DNA"/>
</dbReference>
<dbReference type="Proteomes" id="UP000295525">
    <property type="component" value="Unassembled WGS sequence"/>
</dbReference>
<reference evidence="1 2" key="1">
    <citation type="submission" date="2019-03" db="EMBL/GenBank/DDBJ databases">
        <title>Genomic Encyclopedia of Type Strains, Phase IV (KMG-IV): sequencing the most valuable type-strain genomes for metagenomic binning, comparative biology and taxonomic classification.</title>
        <authorList>
            <person name="Goeker M."/>
        </authorList>
    </citation>
    <scope>NUCLEOTIDE SEQUENCE [LARGE SCALE GENOMIC DNA]</scope>
    <source>
        <strain evidence="1 2">DSM 24591</strain>
    </source>
</reference>
<evidence type="ECO:0000313" key="2">
    <source>
        <dbReference type="Proteomes" id="UP000295525"/>
    </source>
</evidence>